<dbReference type="KEGG" id="gog:C1280_08375"/>
<protein>
    <submittedName>
        <fullName evidence="1">Uncharacterized protein</fullName>
    </submittedName>
</protein>
<keyword evidence="2" id="KW-1185">Reference proteome</keyword>
<dbReference type="AlphaFoldDB" id="A0A2Z3H5W4"/>
<dbReference type="RefSeq" id="WP_010033376.1">
    <property type="nucleotide sequence ID" value="NZ_CP025958.1"/>
</dbReference>
<dbReference type="Proteomes" id="UP000245802">
    <property type="component" value="Chromosome"/>
</dbReference>
<name>A0A2Z3H5W4_9BACT</name>
<accession>A0A2Z3H5W4</accession>
<reference evidence="1 2" key="1">
    <citation type="submission" date="2018-01" db="EMBL/GenBank/DDBJ databases">
        <title>G. obscuriglobus.</title>
        <authorList>
            <person name="Franke J."/>
            <person name="Blomberg W."/>
            <person name="Selmecki A."/>
        </authorList>
    </citation>
    <scope>NUCLEOTIDE SEQUENCE [LARGE SCALE GENOMIC DNA]</scope>
    <source>
        <strain evidence="1 2">DSM 5831</strain>
    </source>
</reference>
<evidence type="ECO:0000313" key="2">
    <source>
        <dbReference type="Proteomes" id="UP000245802"/>
    </source>
</evidence>
<organism evidence="1 2">
    <name type="scientific">Gemmata obscuriglobus</name>
    <dbReference type="NCBI Taxonomy" id="114"/>
    <lineage>
        <taxon>Bacteria</taxon>
        <taxon>Pseudomonadati</taxon>
        <taxon>Planctomycetota</taxon>
        <taxon>Planctomycetia</taxon>
        <taxon>Gemmatales</taxon>
        <taxon>Gemmataceae</taxon>
        <taxon>Gemmata</taxon>
    </lineage>
</organism>
<dbReference type="EMBL" id="CP025958">
    <property type="protein sequence ID" value="AWM37034.1"/>
    <property type="molecule type" value="Genomic_DNA"/>
</dbReference>
<gene>
    <name evidence="1" type="ORF">C1280_08375</name>
</gene>
<evidence type="ECO:0000313" key="1">
    <source>
        <dbReference type="EMBL" id="AWM37034.1"/>
    </source>
</evidence>
<sequence length="71" mass="7757">MTSRILSQHGNVIAADFRPRRLADISVRMTSETLYCDGHVTLIRATVQVGDRPASCTHLLGDLATGHIVQL</sequence>
<proteinExistence type="predicted"/>